<proteinExistence type="predicted"/>
<feature type="region of interest" description="Disordered" evidence="1">
    <location>
        <begin position="85"/>
        <end position="116"/>
    </location>
</feature>
<name>A0A9N8DM97_9STRA</name>
<protein>
    <submittedName>
        <fullName evidence="2">Uncharacterized protein</fullName>
    </submittedName>
</protein>
<evidence type="ECO:0000256" key="1">
    <source>
        <dbReference type="SAM" id="MobiDB-lite"/>
    </source>
</evidence>
<accession>A0A9N8DM97</accession>
<gene>
    <name evidence="2" type="ORF">SEMRO_133_G063240.1</name>
</gene>
<feature type="region of interest" description="Disordered" evidence="1">
    <location>
        <begin position="1"/>
        <end position="22"/>
    </location>
</feature>
<comment type="caution">
    <text evidence="2">The sequence shown here is derived from an EMBL/GenBank/DDBJ whole genome shotgun (WGS) entry which is preliminary data.</text>
</comment>
<sequence>MPTTNDFRPCQLRRSHDGDQHNTLSLSMLHRPVSRNRVNLDSTLMARTSFSRPSGDPRPGMTRESATERMHRVLSILDQALDTFEEDLGFQQDEEESTTSGTDEAAATHSREHPSP</sequence>
<evidence type="ECO:0000313" key="2">
    <source>
        <dbReference type="EMBL" id="CAB9502339.1"/>
    </source>
</evidence>
<feature type="compositionally biased region" description="Polar residues" evidence="1">
    <location>
        <begin position="41"/>
        <end position="52"/>
    </location>
</feature>
<keyword evidence="3" id="KW-1185">Reference proteome</keyword>
<reference evidence="2" key="1">
    <citation type="submission" date="2020-06" db="EMBL/GenBank/DDBJ databases">
        <authorList>
            <consortium name="Plant Systems Biology data submission"/>
        </authorList>
    </citation>
    <scope>NUCLEOTIDE SEQUENCE</scope>
    <source>
        <strain evidence="2">D6</strain>
    </source>
</reference>
<evidence type="ECO:0000313" key="3">
    <source>
        <dbReference type="Proteomes" id="UP001153069"/>
    </source>
</evidence>
<dbReference type="EMBL" id="CAICTM010000132">
    <property type="protein sequence ID" value="CAB9502339.1"/>
    <property type="molecule type" value="Genomic_DNA"/>
</dbReference>
<feature type="region of interest" description="Disordered" evidence="1">
    <location>
        <begin position="41"/>
        <end position="66"/>
    </location>
</feature>
<feature type="compositionally biased region" description="Acidic residues" evidence="1">
    <location>
        <begin position="85"/>
        <end position="97"/>
    </location>
</feature>
<organism evidence="2 3">
    <name type="scientific">Seminavis robusta</name>
    <dbReference type="NCBI Taxonomy" id="568900"/>
    <lineage>
        <taxon>Eukaryota</taxon>
        <taxon>Sar</taxon>
        <taxon>Stramenopiles</taxon>
        <taxon>Ochrophyta</taxon>
        <taxon>Bacillariophyta</taxon>
        <taxon>Bacillariophyceae</taxon>
        <taxon>Bacillariophycidae</taxon>
        <taxon>Naviculales</taxon>
        <taxon>Naviculaceae</taxon>
        <taxon>Seminavis</taxon>
    </lineage>
</organism>
<feature type="compositionally biased region" description="Low complexity" evidence="1">
    <location>
        <begin position="98"/>
        <end position="108"/>
    </location>
</feature>
<dbReference type="Proteomes" id="UP001153069">
    <property type="component" value="Unassembled WGS sequence"/>
</dbReference>
<dbReference type="AlphaFoldDB" id="A0A9N8DM97"/>